<dbReference type="GO" id="GO:0046983">
    <property type="term" value="F:protein dimerization activity"/>
    <property type="evidence" value="ECO:0007669"/>
    <property type="project" value="InterPro"/>
</dbReference>
<keyword evidence="5" id="KW-0539">Nucleus</keyword>
<dbReference type="CDD" id="cd19741">
    <property type="entry name" value="bHLH-O_ESMB_like"/>
    <property type="match status" value="2"/>
</dbReference>
<dbReference type="Gene3D" id="6.10.250.980">
    <property type="match status" value="2"/>
</dbReference>
<evidence type="ECO:0000259" key="7">
    <source>
        <dbReference type="PROSITE" id="PS50888"/>
    </source>
</evidence>
<dbReference type="AlphaFoldDB" id="A0A164XLU9"/>
<keyword evidence="4" id="KW-0804">Transcription</keyword>
<proteinExistence type="predicted"/>
<dbReference type="STRING" id="35525.A0A164XLU9"/>
<evidence type="ECO:0000256" key="3">
    <source>
        <dbReference type="ARBA" id="ARBA00023125"/>
    </source>
</evidence>
<dbReference type="InterPro" id="IPR011598">
    <property type="entry name" value="bHLH_dom"/>
</dbReference>
<protein>
    <submittedName>
        <fullName evidence="9">Putative Transcription factor HES-2</fullName>
    </submittedName>
</protein>
<dbReference type="SMART" id="SM00353">
    <property type="entry name" value="HLH"/>
    <property type="match status" value="2"/>
</dbReference>
<evidence type="ECO:0000256" key="2">
    <source>
        <dbReference type="ARBA" id="ARBA00023015"/>
    </source>
</evidence>
<sequence length="590" mass="64708">MASTVLSNVEEEQPISRTYQYRKVMKPMLERKRRARINRCLDELKELMSSALASEGENLTKLEKADVLELTVRHLHKLRERQALGLSPSPSSPASTQDKFRAGFTHCAAEVSRYLATSTGLDVTVGQRLLSHLGRCVHQLEAFPASGATIPSASYTPPSSPTQQQQSELRSIHRSSVLPPLPVSPALSDVMDTTGPCDYSKYSIRSDLYSPSVATASEKVWRPCRKKKNVDLIEKLRRKRERCDIPDDRQNMWTCPERKKEEQKPTSCRLHLLPKAVGKRARCQITKPLLERQRRARINRCLDELKELMSAALAAEGENLTKLEKADVLELTVRHLHQLHREGELSLNASGGGVGGIFNRPPSGAAAAAPADRRRYQGGFLACAQQVASYVMKTPGLEPGLGQRLLAHLARCSQQISPESTAPPPPVLGLAGLPPAPQPDANFAPVFPSLTLPADYQASAGREYSITAQFQVYRPPVAPQPLRMTPDMTAAHATEGNCGSSDESTSPGSKRRASPDFPHIPKKRYAHFNFEAADCGRIGTESESEPVAGTSAAAAHPSDCYVVESQIVQLSPRPPSSADGKDSDSMWRPW</sequence>
<keyword evidence="10" id="KW-1185">Reference proteome</keyword>
<dbReference type="GO" id="GO:0005634">
    <property type="term" value="C:nucleus"/>
    <property type="evidence" value="ECO:0007669"/>
    <property type="project" value="UniProtKB-SubCell"/>
</dbReference>
<dbReference type="Pfam" id="PF07527">
    <property type="entry name" value="Hairy_orange"/>
    <property type="match status" value="2"/>
</dbReference>
<name>A0A164XLU9_9CRUS</name>
<dbReference type="FunFam" id="4.10.280.10:FF:000072">
    <property type="entry name" value="enhancer of split mgamma protein-like"/>
    <property type="match status" value="1"/>
</dbReference>
<dbReference type="InterPro" id="IPR003650">
    <property type="entry name" value="Orange_dom"/>
</dbReference>
<comment type="subcellular location">
    <subcellularLocation>
        <location evidence="1">Nucleus</location>
    </subcellularLocation>
</comment>
<comment type="caution">
    <text evidence="9">The sequence shown here is derived from an EMBL/GenBank/DDBJ whole genome shotgun (WGS) entry which is preliminary data.</text>
</comment>
<feature type="region of interest" description="Disordered" evidence="6">
    <location>
        <begin position="148"/>
        <end position="167"/>
    </location>
</feature>
<evidence type="ECO:0000259" key="8">
    <source>
        <dbReference type="PROSITE" id="PS51054"/>
    </source>
</evidence>
<dbReference type="Pfam" id="PF00010">
    <property type="entry name" value="HLH"/>
    <property type="match status" value="2"/>
</dbReference>
<evidence type="ECO:0000313" key="10">
    <source>
        <dbReference type="Proteomes" id="UP000076858"/>
    </source>
</evidence>
<dbReference type="GO" id="GO:0003677">
    <property type="term" value="F:DNA binding"/>
    <property type="evidence" value="ECO:0007669"/>
    <property type="project" value="UniProtKB-KW"/>
</dbReference>
<dbReference type="SMART" id="SM00511">
    <property type="entry name" value="ORANGE"/>
    <property type="match status" value="2"/>
</dbReference>
<feature type="domain" description="Orange" evidence="8">
    <location>
        <begin position="100"/>
        <end position="133"/>
    </location>
</feature>
<feature type="compositionally biased region" description="Low complexity" evidence="6">
    <location>
        <begin position="151"/>
        <end position="167"/>
    </location>
</feature>
<dbReference type="PROSITE" id="PS50888">
    <property type="entry name" value="BHLH"/>
    <property type="match status" value="2"/>
</dbReference>
<gene>
    <name evidence="9" type="ORF">APZ42_020324</name>
</gene>
<evidence type="ECO:0000256" key="5">
    <source>
        <dbReference type="ARBA" id="ARBA00023242"/>
    </source>
</evidence>
<evidence type="ECO:0000256" key="6">
    <source>
        <dbReference type="SAM" id="MobiDB-lite"/>
    </source>
</evidence>
<keyword evidence="2" id="KW-0805">Transcription regulation</keyword>
<dbReference type="PANTHER" id="PTHR10985">
    <property type="entry name" value="BASIC HELIX-LOOP-HELIX TRANSCRIPTION FACTOR, HES-RELATED"/>
    <property type="match status" value="1"/>
</dbReference>
<dbReference type="EMBL" id="LRGB01000966">
    <property type="protein sequence ID" value="KZS14368.1"/>
    <property type="molecule type" value="Genomic_DNA"/>
</dbReference>
<dbReference type="Proteomes" id="UP000076858">
    <property type="component" value="Unassembled WGS sequence"/>
</dbReference>
<feature type="domain" description="Orange" evidence="8">
    <location>
        <begin position="376"/>
        <end position="409"/>
    </location>
</feature>
<feature type="domain" description="BHLH" evidence="7">
    <location>
        <begin position="21"/>
        <end position="78"/>
    </location>
</feature>
<feature type="domain" description="BHLH" evidence="7">
    <location>
        <begin position="282"/>
        <end position="339"/>
    </location>
</feature>
<reference evidence="9 10" key="1">
    <citation type="submission" date="2016-03" db="EMBL/GenBank/DDBJ databases">
        <title>EvidentialGene: Evidence-directed Construction of Genes on Genomes.</title>
        <authorList>
            <person name="Gilbert D.G."/>
            <person name="Choi J.-H."/>
            <person name="Mockaitis K."/>
            <person name="Colbourne J."/>
            <person name="Pfrender M."/>
        </authorList>
    </citation>
    <scope>NUCLEOTIDE SEQUENCE [LARGE SCALE GENOMIC DNA]</scope>
    <source>
        <strain evidence="9 10">Xinb3</strain>
        <tissue evidence="9">Complete organism</tissue>
    </source>
</reference>
<evidence type="ECO:0000313" key="9">
    <source>
        <dbReference type="EMBL" id="KZS14368.1"/>
    </source>
</evidence>
<feature type="region of interest" description="Disordered" evidence="6">
    <location>
        <begin position="567"/>
        <end position="590"/>
    </location>
</feature>
<dbReference type="SUPFAM" id="SSF47459">
    <property type="entry name" value="HLH, helix-loop-helix DNA-binding domain"/>
    <property type="match status" value="2"/>
</dbReference>
<dbReference type="InterPro" id="IPR036638">
    <property type="entry name" value="HLH_DNA-bd_sf"/>
</dbReference>
<dbReference type="InterPro" id="IPR050370">
    <property type="entry name" value="HES_HEY"/>
</dbReference>
<dbReference type="GO" id="GO:0006355">
    <property type="term" value="P:regulation of DNA-templated transcription"/>
    <property type="evidence" value="ECO:0007669"/>
    <property type="project" value="InterPro"/>
</dbReference>
<dbReference type="OrthoDB" id="6085656at2759"/>
<evidence type="ECO:0000256" key="4">
    <source>
        <dbReference type="ARBA" id="ARBA00023163"/>
    </source>
</evidence>
<evidence type="ECO:0000256" key="1">
    <source>
        <dbReference type="ARBA" id="ARBA00004123"/>
    </source>
</evidence>
<feature type="compositionally biased region" description="Polar residues" evidence="6">
    <location>
        <begin position="497"/>
        <end position="508"/>
    </location>
</feature>
<feature type="compositionally biased region" description="Basic and acidic residues" evidence="6">
    <location>
        <begin position="579"/>
        <end position="590"/>
    </location>
</feature>
<dbReference type="PROSITE" id="PS51054">
    <property type="entry name" value="ORANGE"/>
    <property type="match status" value="2"/>
</dbReference>
<accession>A0A164XLU9</accession>
<feature type="region of interest" description="Disordered" evidence="6">
    <location>
        <begin position="491"/>
        <end position="520"/>
    </location>
</feature>
<dbReference type="SUPFAM" id="SSF158457">
    <property type="entry name" value="Orange domain-like"/>
    <property type="match status" value="2"/>
</dbReference>
<keyword evidence="3" id="KW-0238">DNA-binding</keyword>
<dbReference type="Gene3D" id="4.10.280.10">
    <property type="entry name" value="Helix-loop-helix DNA-binding domain"/>
    <property type="match status" value="2"/>
</dbReference>
<organism evidence="9 10">
    <name type="scientific">Daphnia magna</name>
    <dbReference type="NCBI Taxonomy" id="35525"/>
    <lineage>
        <taxon>Eukaryota</taxon>
        <taxon>Metazoa</taxon>
        <taxon>Ecdysozoa</taxon>
        <taxon>Arthropoda</taxon>
        <taxon>Crustacea</taxon>
        <taxon>Branchiopoda</taxon>
        <taxon>Diplostraca</taxon>
        <taxon>Cladocera</taxon>
        <taxon>Anomopoda</taxon>
        <taxon>Daphniidae</taxon>
        <taxon>Daphnia</taxon>
    </lineage>
</organism>